<keyword evidence="1" id="KW-1133">Transmembrane helix</keyword>
<protein>
    <submittedName>
        <fullName evidence="3">Uncharacterized protein</fullName>
    </submittedName>
</protein>
<feature type="signal peptide" evidence="2">
    <location>
        <begin position="1"/>
        <end position="17"/>
    </location>
</feature>
<keyword evidence="1" id="KW-0472">Membrane</keyword>
<accession>A0A0C3HBD8</accession>
<dbReference type="EMBL" id="KN832877">
    <property type="protein sequence ID" value="KIN00545.1"/>
    <property type="molecule type" value="Genomic_DNA"/>
</dbReference>
<evidence type="ECO:0000313" key="3">
    <source>
        <dbReference type="EMBL" id="KIN00545.1"/>
    </source>
</evidence>
<feature type="chain" id="PRO_5002164978" evidence="2">
    <location>
        <begin position="18"/>
        <end position="314"/>
    </location>
</feature>
<dbReference type="HOGENOM" id="CLU_050091_1_0_1"/>
<dbReference type="InParanoid" id="A0A0C3HBD8"/>
<dbReference type="Proteomes" id="UP000054321">
    <property type="component" value="Unassembled WGS sequence"/>
</dbReference>
<sequence>MRTTTLASILFFGQVYGGLFGDMPLGKRDLTEDQMRRYVDSIIEPLEERDTPTSTVNITQWNESVLSACTTQLQSLNGDAGNPSGIAACYNIPFWDNSTGIFHADVRLFMISQPTGEFAGISAQNVQVDLAYASATAQSVDNAALRRRDDSISLMARGEMGKRQTPTLAQSYALYGKLDQDMLGMDMSTLKSALVPTVTLTGTSPQGTQASTTLSFTSSSFLVGSFSTSSSKSVTQANVASQQTPLQTLVVGPGQQFVLPGTHILITPVGAIVTGVWALLLAMTIGYGTVKRIQFKEQYRRRVAKVMQGRYDTI</sequence>
<evidence type="ECO:0000313" key="4">
    <source>
        <dbReference type="Proteomes" id="UP000054321"/>
    </source>
</evidence>
<gene>
    <name evidence="3" type="ORF">OIDMADRAFT_165141</name>
</gene>
<proteinExistence type="predicted"/>
<reference evidence="4" key="2">
    <citation type="submission" date="2015-01" db="EMBL/GenBank/DDBJ databases">
        <title>Evolutionary Origins and Diversification of the Mycorrhizal Mutualists.</title>
        <authorList>
            <consortium name="DOE Joint Genome Institute"/>
            <consortium name="Mycorrhizal Genomics Consortium"/>
            <person name="Kohler A."/>
            <person name="Kuo A."/>
            <person name="Nagy L.G."/>
            <person name="Floudas D."/>
            <person name="Copeland A."/>
            <person name="Barry K.W."/>
            <person name="Cichocki N."/>
            <person name="Veneault-Fourrey C."/>
            <person name="LaButti K."/>
            <person name="Lindquist E.A."/>
            <person name="Lipzen A."/>
            <person name="Lundell T."/>
            <person name="Morin E."/>
            <person name="Murat C."/>
            <person name="Riley R."/>
            <person name="Ohm R."/>
            <person name="Sun H."/>
            <person name="Tunlid A."/>
            <person name="Henrissat B."/>
            <person name="Grigoriev I.V."/>
            <person name="Hibbett D.S."/>
            <person name="Martin F."/>
        </authorList>
    </citation>
    <scope>NUCLEOTIDE SEQUENCE [LARGE SCALE GENOMIC DNA]</scope>
    <source>
        <strain evidence="4">Zn</strain>
    </source>
</reference>
<reference evidence="3 4" key="1">
    <citation type="submission" date="2014-04" db="EMBL/GenBank/DDBJ databases">
        <authorList>
            <consortium name="DOE Joint Genome Institute"/>
            <person name="Kuo A."/>
            <person name="Martino E."/>
            <person name="Perotto S."/>
            <person name="Kohler A."/>
            <person name="Nagy L.G."/>
            <person name="Floudas D."/>
            <person name="Copeland A."/>
            <person name="Barry K.W."/>
            <person name="Cichocki N."/>
            <person name="Veneault-Fourrey C."/>
            <person name="LaButti K."/>
            <person name="Lindquist E.A."/>
            <person name="Lipzen A."/>
            <person name="Lundell T."/>
            <person name="Morin E."/>
            <person name="Murat C."/>
            <person name="Sun H."/>
            <person name="Tunlid A."/>
            <person name="Henrissat B."/>
            <person name="Grigoriev I.V."/>
            <person name="Hibbett D.S."/>
            <person name="Martin F."/>
            <person name="Nordberg H.P."/>
            <person name="Cantor M.N."/>
            <person name="Hua S.X."/>
        </authorList>
    </citation>
    <scope>NUCLEOTIDE SEQUENCE [LARGE SCALE GENOMIC DNA]</scope>
    <source>
        <strain evidence="3 4">Zn</strain>
    </source>
</reference>
<keyword evidence="1" id="KW-0812">Transmembrane</keyword>
<organism evidence="3 4">
    <name type="scientific">Oidiodendron maius (strain Zn)</name>
    <dbReference type="NCBI Taxonomy" id="913774"/>
    <lineage>
        <taxon>Eukaryota</taxon>
        <taxon>Fungi</taxon>
        <taxon>Dikarya</taxon>
        <taxon>Ascomycota</taxon>
        <taxon>Pezizomycotina</taxon>
        <taxon>Leotiomycetes</taxon>
        <taxon>Leotiomycetes incertae sedis</taxon>
        <taxon>Myxotrichaceae</taxon>
        <taxon>Oidiodendron</taxon>
    </lineage>
</organism>
<dbReference type="AlphaFoldDB" id="A0A0C3HBD8"/>
<feature type="transmembrane region" description="Helical" evidence="1">
    <location>
        <begin position="265"/>
        <end position="290"/>
    </location>
</feature>
<keyword evidence="2" id="KW-0732">Signal</keyword>
<dbReference type="STRING" id="913774.A0A0C3HBD8"/>
<evidence type="ECO:0000256" key="2">
    <source>
        <dbReference type="SAM" id="SignalP"/>
    </source>
</evidence>
<name>A0A0C3HBD8_OIDMZ</name>
<dbReference type="OrthoDB" id="2596908at2759"/>
<evidence type="ECO:0000256" key="1">
    <source>
        <dbReference type="SAM" id="Phobius"/>
    </source>
</evidence>
<keyword evidence="4" id="KW-1185">Reference proteome</keyword>